<keyword evidence="5" id="KW-1003">Cell membrane</keyword>
<keyword evidence="9" id="KW-1133">Transmembrane helix</keyword>
<reference evidence="12 13" key="1">
    <citation type="submission" date="2020-08" db="EMBL/GenBank/DDBJ databases">
        <authorList>
            <person name="Koutsovoulos G."/>
            <person name="Danchin GJ E."/>
        </authorList>
    </citation>
    <scope>NUCLEOTIDE SEQUENCE [LARGE SCALE GENOMIC DNA]</scope>
</reference>
<dbReference type="SMART" id="SM00698">
    <property type="entry name" value="MORN"/>
    <property type="match status" value="1"/>
</dbReference>
<comment type="similarity">
    <text evidence="4">Belongs to the junctophilin family.</text>
</comment>
<dbReference type="Pfam" id="PF02493">
    <property type="entry name" value="MORN"/>
    <property type="match status" value="1"/>
</dbReference>
<dbReference type="GO" id="GO:0030314">
    <property type="term" value="C:junctional membrane complex"/>
    <property type="evidence" value="ECO:0007669"/>
    <property type="project" value="InterPro"/>
</dbReference>
<dbReference type="GO" id="GO:0005886">
    <property type="term" value="C:plasma membrane"/>
    <property type="evidence" value="ECO:0007669"/>
    <property type="project" value="UniProtKB-SubCell"/>
</dbReference>
<dbReference type="OrthoDB" id="4540492at2759"/>
<comment type="subcellular location">
    <subcellularLocation>
        <location evidence="3">Cell membrane</location>
    </subcellularLocation>
    <subcellularLocation>
        <location evidence="2">Endomembrane system</location>
        <topology evidence="2">Peripheral membrane protein</topology>
    </subcellularLocation>
    <subcellularLocation>
        <location evidence="1">Endoplasmic reticulum membrane</location>
        <topology evidence="1">Single-pass type IV membrane protein</topology>
    </subcellularLocation>
</comment>
<evidence type="ECO:0000256" key="3">
    <source>
        <dbReference type="ARBA" id="ARBA00004236"/>
    </source>
</evidence>
<name>A0A6V7XXX9_MELEN</name>
<evidence type="ECO:0000256" key="5">
    <source>
        <dbReference type="ARBA" id="ARBA00022475"/>
    </source>
</evidence>
<accession>A0A6V7XXX9</accession>
<evidence type="ECO:0000256" key="2">
    <source>
        <dbReference type="ARBA" id="ARBA00004184"/>
    </source>
</evidence>
<dbReference type="Gene3D" id="1.20.1250.20">
    <property type="entry name" value="MFS general substrate transporter like domains"/>
    <property type="match status" value="1"/>
</dbReference>
<dbReference type="InterPro" id="IPR003409">
    <property type="entry name" value="MORN"/>
</dbReference>
<organism evidence="12 13">
    <name type="scientific">Meloidogyne enterolobii</name>
    <name type="common">Root-knot nematode worm</name>
    <name type="synonym">Meloidogyne mayaguensis</name>
    <dbReference type="NCBI Taxonomy" id="390850"/>
    <lineage>
        <taxon>Eukaryota</taxon>
        <taxon>Metazoa</taxon>
        <taxon>Ecdysozoa</taxon>
        <taxon>Nematoda</taxon>
        <taxon>Chromadorea</taxon>
        <taxon>Rhabditida</taxon>
        <taxon>Tylenchina</taxon>
        <taxon>Tylenchomorpha</taxon>
        <taxon>Tylenchoidea</taxon>
        <taxon>Meloidogynidae</taxon>
        <taxon>Meloidogyninae</taxon>
        <taxon>Meloidogyne</taxon>
    </lineage>
</organism>
<evidence type="ECO:0000256" key="7">
    <source>
        <dbReference type="ARBA" id="ARBA00022737"/>
    </source>
</evidence>
<keyword evidence="8" id="KW-0256">Endoplasmic reticulum</keyword>
<dbReference type="PANTHER" id="PTHR23085:SF16">
    <property type="entry name" value="GH28348P"/>
    <property type="match status" value="1"/>
</dbReference>
<evidence type="ECO:0000256" key="1">
    <source>
        <dbReference type="ARBA" id="ARBA00004163"/>
    </source>
</evidence>
<evidence type="ECO:0000256" key="8">
    <source>
        <dbReference type="ARBA" id="ARBA00022824"/>
    </source>
</evidence>
<evidence type="ECO:0000256" key="10">
    <source>
        <dbReference type="ARBA" id="ARBA00023136"/>
    </source>
</evidence>
<evidence type="ECO:0000256" key="9">
    <source>
        <dbReference type="ARBA" id="ARBA00022989"/>
    </source>
</evidence>
<feature type="coiled-coil region" evidence="11">
    <location>
        <begin position="176"/>
        <end position="203"/>
    </location>
</feature>
<evidence type="ECO:0000313" key="13">
    <source>
        <dbReference type="Proteomes" id="UP000580250"/>
    </source>
</evidence>
<protein>
    <submittedName>
        <fullName evidence="12">Uncharacterized protein</fullName>
    </submittedName>
</protein>
<evidence type="ECO:0000313" key="12">
    <source>
        <dbReference type="EMBL" id="CAD2204101.1"/>
    </source>
</evidence>
<dbReference type="SUPFAM" id="SSF82185">
    <property type="entry name" value="Histone H3 K4-specific methyltransferase SET7/9 N-terminal domain"/>
    <property type="match status" value="1"/>
</dbReference>
<proteinExistence type="inferred from homology"/>
<dbReference type="EMBL" id="CAJEWN010002522">
    <property type="protein sequence ID" value="CAD2204101.1"/>
    <property type="molecule type" value="Genomic_DNA"/>
</dbReference>
<dbReference type="AlphaFoldDB" id="A0A6V7XXX9"/>
<dbReference type="Proteomes" id="UP000580250">
    <property type="component" value="Unassembled WGS sequence"/>
</dbReference>
<keyword evidence="11" id="KW-0175">Coiled coil</keyword>
<evidence type="ECO:0000256" key="11">
    <source>
        <dbReference type="SAM" id="Coils"/>
    </source>
</evidence>
<dbReference type="Gene3D" id="2.20.110.10">
    <property type="entry name" value="Histone H3 K4-specific methyltransferase SET7/9 N-terminal domain"/>
    <property type="match status" value="1"/>
</dbReference>
<keyword evidence="7" id="KW-0677">Repeat</keyword>
<keyword evidence="10" id="KW-0472">Membrane</keyword>
<keyword evidence="6" id="KW-0812">Transmembrane</keyword>
<evidence type="ECO:0000256" key="6">
    <source>
        <dbReference type="ARBA" id="ARBA00022692"/>
    </source>
</evidence>
<dbReference type="InterPro" id="IPR036259">
    <property type="entry name" value="MFS_trans_sf"/>
</dbReference>
<evidence type="ECO:0000256" key="4">
    <source>
        <dbReference type="ARBA" id="ARBA00008599"/>
    </source>
</evidence>
<sequence>MRFGYGVCERSDGFRYAGEWLDNRKHGYGVTFFRDGTKEEGRYKHNVFVSSARRKGVLFPCSTKLRHRVEIYAEHARQAADMDLAAQRVEIVTSRTMTARERADASVEAAVEQGMMETMSPGVELLRARAAMQRSETPGQSAAIPMLTPVSVLVQLCTLTFFPETPESTIVVKGQRDQAEKDLKKKLRESEDVQAELDLISEEAVKTNSGASSSMKDIYGTKLPWPLV</sequence>
<dbReference type="InterPro" id="IPR017191">
    <property type="entry name" value="Junctophilin"/>
</dbReference>
<dbReference type="PANTHER" id="PTHR23085">
    <property type="entry name" value="GH28348P"/>
    <property type="match status" value="1"/>
</dbReference>
<comment type="caution">
    <text evidence="12">The sequence shown here is derived from an EMBL/GenBank/DDBJ whole genome shotgun (WGS) entry which is preliminary data.</text>
</comment>
<dbReference type="GO" id="GO:0005789">
    <property type="term" value="C:endoplasmic reticulum membrane"/>
    <property type="evidence" value="ECO:0007669"/>
    <property type="project" value="UniProtKB-SubCell"/>
</dbReference>
<gene>
    <name evidence="12" type="ORF">MENT_LOCUS57821</name>
</gene>